<organism evidence="1 2">
    <name type="scientific">Trema orientale</name>
    <name type="common">Charcoal tree</name>
    <name type="synonym">Celtis orientalis</name>
    <dbReference type="NCBI Taxonomy" id="63057"/>
    <lineage>
        <taxon>Eukaryota</taxon>
        <taxon>Viridiplantae</taxon>
        <taxon>Streptophyta</taxon>
        <taxon>Embryophyta</taxon>
        <taxon>Tracheophyta</taxon>
        <taxon>Spermatophyta</taxon>
        <taxon>Magnoliopsida</taxon>
        <taxon>eudicotyledons</taxon>
        <taxon>Gunneridae</taxon>
        <taxon>Pentapetalae</taxon>
        <taxon>rosids</taxon>
        <taxon>fabids</taxon>
        <taxon>Rosales</taxon>
        <taxon>Cannabaceae</taxon>
        <taxon>Trema</taxon>
    </lineage>
</organism>
<protein>
    <submittedName>
        <fullName evidence="1">Uncharacterized protein</fullName>
    </submittedName>
</protein>
<dbReference type="OrthoDB" id="10386329at2759"/>
<accession>A0A2P5FLC0</accession>
<dbReference type="STRING" id="63057.A0A2P5FLC0"/>
<evidence type="ECO:0000313" key="1">
    <source>
        <dbReference type="EMBL" id="PON98591.1"/>
    </source>
</evidence>
<dbReference type="AlphaFoldDB" id="A0A2P5FLC0"/>
<proteinExistence type="predicted"/>
<dbReference type="EMBL" id="JXTC01000023">
    <property type="protein sequence ID" value="PON98591.1"/>
    <property type="molecule type" value="Genomic_DNA"/>
</dbReference>
<dbReference type="Proteomes" id="UP000237000">
    <property type="component" value="Unassembled WGS sequence"/>
</dbReference>
<name>A0A2P5FLC0_TREOI</name>
<keyword evidence="2" id="KW-1185">Reference proteome</keyword>
<evidence type="ECO:0000313" key="2">
    <source>
        <dbReference type="Proteomes" id="UP000237000"/>
    </source>
</evidence>
<comment type="caution">
    <text evidence="1">The sequence shown here is derived from an EMBL/GenBank/DDBJ whole genome shotgun (WGS) entry which is preliminary data.</text>
</comment>
<reference evidence="2" key="1">
    <citation type="submission" date="2016-06" db="EMBL/GenBank/DDBJ databases">
        <title>Parallel loss of symbiosis genes in relatives of nitrogen-fixing non-legume Parasponia.</title>
        <authorList>
            <person name="Van Velzen R."/>
            <person name="Holmer R."/>
            <person name="Bu F."/>
            <person name="Rutten L."/>
            <person name="Van Zeijl A."/>
            <person name="Liu W."/>
            <person name="Santuari L."/>
            <person name="Cao Q."/>
            <person name="Sharma T."/>
            <person name="Shen D."/>
            <person name="Roswanjaya Y."/>
            <person name="Wardhani T."/>
            <person name="Kalhor M.S."/>
            <person name="Jansen J."/>
            <person name="Van den Hoogen J."/>
            <person name="Gungor B."/>
            <person name="Hartog M."/>
            <person name="Hontelez J."/>
            <person name="Verver J."/>
            <person name="Yang W.-C."/>
            <person name="Schijlen E."/>
            <person name="Repin R."/>
            <person name="Schilthuizen M."/>
            <person name="Schranz E."/>
            <person name="Heidstra R."/>
            <person name="Miyata K."/>
            <person name="Fedorova E."/>
            <person name="Kohlen W."/>
            <person name="Bisseling T."/>
            <person name="Smit S."/>
            <person name="Geurts R."/>
        </authorList>
    </citation>
    <scope>NUCLEOTIDE SEQUENCE [LARGE SCALE GENOMIC DNA]</scope>
    <source>
        <strain evidence="2">cv. RG33-2</strain>
    </source>
</reference>
<sequence length="92" mass="9986">MSRTSTLECPGCPPLQALTFSLLVVARKSGTIEVLNSLNGDVHFAISNIDDNGNRPENDAIAGLHLFARNKVDLRSRSGFIDSLEAFSNIKQ</sequence>
<gene>
    <name evidence="1" type="ORF">TorRG33x02_054910</name>
</gene>
<dbReference type="InParanoid" id="A0A2P5FLC0"/>